<keyword evidence="1" id="KW-1133">Transmembrane helix</keyword>
<keyword evidence="1" id="KW-0812">Transmembrane</keyword>
<reference evidence="4" key="3">
    <citation type="submission" date="2015-02" db="EMBL/GenBank/DDBJ databases">
        <title>Genome analysis of three genomes within the thermophilic hydrogenogenic bacterial species Caldanaerobacter subterraneus.</title>
        <authorList>
            <person name="Sant'Anna F.H."/>
            <person name="Lebedinsky A."/>
            <person name="Sokolova T."/>
            <person name="Robb F.T."/>
            <person name="Gonzalez J.M."/>
        </authorList>
    </citation>
    <scope>NUCLEOTIDE SEQUENCE [LARGE SCALE GENOMIC DNA]</scope>
    <source>
        <strain evidence="4">DSM 12653</strain>
    </source>
</reference>
<comment type="caution">
    <text evidence="3">The sequence shown here is derived from an EMBL/GenBank/DDBJ whole genome shotgun (WGS) entry which is preliminary data.</text>
</comment>
<keyword evidence="1" id="KW-0472">Membrane</keyword>
<dbReference type="Proteomes" id="UP000010146">
    <property type="component" value="Unassembled WGS sequence"/>
</dbReference>
<dbReference type="PANTHER" id="PTHR43592">
    <property type="entry name" value="CAAX AMINO TERMINAL PROTEASE"/>
    <property type="match status" value="1"/>
</dbReference>
<dbReference type="GO" id="GO:0080120">
    <property type="term" value="P:CAAX-box protein maturation"/>
    <property type="evidence" value="ECO:0007669"/>
    <property type="project" value="UniProtKB-ARBA"/>
</dbReference>
<feature type="transmembrane region" description="Helical" evidence="1">
    <location>
        <begin position="190"/>
        <end position="211"/>
    </location>
</feature>
<feature type="transmembrane region" description="Helical" evidence="1">
    <location>
        <begin position="232"/>
        <end position="250"/>
    </location>
</feature>
<dbReference type="PANTHER" id="PTHR43592:SF15">
    <property type="entry name" value="CAAX AMINO TERMINAL PROTEASE FAMILY PROTEIN"/>
    <property type="match status" value="1"/>
</dbReference>
<sequence>MRPDEKDVGKLYFSIMVLFITLGYLVQKASLYIGILITEITFVLIPVIVYLLIKRYDVKYVLRLNPLKSEFVLLLVLIAIASWGVSGFLAILTNYFLSKLGKVPVMQIPPAQDLNELIIQLIIFGLVAACCEEIFMRGLVMRSFEMRGSIKSVVITAILFAMLHLNVQNFLSILFLGTILGYVVYRTDSIFAGMIVHFTNNAISTILSYFISQSGMANVSGVERISIPFSAVLFYGVIAVFSGMILYALLRRLTAMTTPYVIRGGTGVKEDVKVFLYWPFFFSILIFVYRVTWQMVKIAQ</sequence>
<feature type="transmembrane region" description="Helical" evidence="1">
    <location>
        <begin position="275"/>
        <end position="293"/>
    </location>
</feature>
<reference evidence="3 4" key="1">
    <citation type="submission" date="2008-07" db="EMBL/GenBank/DDBJ databases">
        <authorList>
            <person name="Gonzalez J."/>
            <person name="Sokolova T."/>
            <person name="Ferriera S."/>
            <person name="Johnson J."/>
            <person name="Kravitz S."/>
            <person name="Beeson K."/>
            <person name="Sutton G."/>
            <person name="Rogers Y.-H."/>
            <person name="Friedman R."/>
            <person name="Frazier M."/>
            <person name="Venter J.C."/>
        </authorList>
    </citation>
    <scope>NUCLEOTIDE SEQUENCE [LARGE SCALE GENOMIC DNA]</scope>
    <source>
        <strain evidence="3 4">DSM 12653</strain>
    </source>
</reference>
<reference evidence="3 4" key="2">
    <citation type="journal article" date="2015" name="BMC Genomics">
        <title>Analysis of three genomes within the thermophilic bacterial species Caldanaerobacter subterraneus with a focus on carbon monoxide dehydrogenase evolution and hydrolase diversity.</title>
        <authorList>
            <person name="Sant'Anna F.H."/>
            <person name="Lebedinsky A.V."/>
            <person name="Sokolova T.G."/>
            <person name="Robb F.T."/>
            <person name="Gonzalez J.M."/>
        </authorList>
    </citation>
    <scope>NUCLEOTIDE SEQUENCE [LARGE SCALE GENOMIC DNA]</scope>
    <source>
        <strain evidence="3 4">DSM 12653</strain>
    </source>
</reference>
<dbReference type="GO" id="GO:0006508">
    <property type="term" value="P:proteolysis"/>
    <property type="evidence" value="ECO:0007669"/>
    <property type="project" value="UniProtKB-KW"/>
</dbReference>
<dbReference type="Pfam" id="PF02517">
    <property type="entry name" value="Rce1-like"/>
    <property type="match status" value="1"/>
</dbReference>
<dbReference type="AlphaFoldDB" id="A0A0F5PLE8"/>
<dbReference type="RefSeq" id="WP_046159958.1">
    <property type="nucleotide sequence ID" value="NZ_ABXP02000119.1"/>
</dbReference>
<organism evidence="3 4">
    <name type="scientific">Caldanaerobacter subterraneus subsp. pacificus DSM 12653</name>
    <dbReference type="NCBI Taxonomy" id="391606"/>
    <lineage>
        <taxon>Bacteria</taxon>
        <taxon>Bacillati</taxon>
        <taxon>Bacillota</taxon>
        <taxon>Clostridia</taxon>
        <taxon>Thermoanaerobacterales</taxon>
        <taxon>Thermoanaerobacteraceae</taxon>
        <taxon>Caldanaerobacter</taxon>
    </lineage>
</organism>
<evidence type="ECO:0000259" key="2">
    <source>
        <dbReference type="Pfam" id="PF02517"/>
    </source>
</evidence>
<evidence type="ECO:0000313" key="3">
    <source>
        <dbReference type="EMBL" id="KKC28664.1"/>
    </source>
</evidence>
<dbReference type="GO" id="GO:0004175">
    <property type="term" value="F:endopeptidase activity"/>
    <property type="evidence" value="ECO:0007669"/>
    <property type="project" value="UniProtKB-ARBA"/>
</dbReference>
<accession>A0A0F5PLE8</accession>
<keyword evidence="3" id="KW-0645">Protease</keyword>
<protein>
    <submittedName>
        <fullName evidence="3">Metal-dependent membrane protease</fullName>
    </submittedName>
</protein>
<feature type="transmembrane region" description="Helical" evidence="1">
    <location>
        <begin position="32"/>
        <end position="53"/>
    </location>
</feature>
<feature type="transmembrane region" description="Helical" evidence="1">
    <location>
        <begin position="73"/>
        <end position="97"/>
    </location>
</feature>
<feature type="transmembrane region" description="Helical" evidence="1">
    <location>
        <begin position="117"/>
        <end position="140"/>
    </location>
</feature>
<name>A0A0F5PLE8_9THEO</name>
<feature type="domain" description="CAAX prenyl protease 2/Lysostaphin resistance protein A-like" evidence="2">
    <location>
        <begin position="117"/>
        <end position="203"/>
    </location>
</feature>
<feature type="transmembrane region" description="Helical" evidence="1">
    <location>
        <begin position="152"/>
        <end position="184"/>
    </location>
</feature>
<proteinExistence type="predicted"/>
<dbReference type="EMBL" id="ABXP02000119">
    <property type="protein sequence ID" value="KKC28664.1"/>
    <property type="molecule type" value="Genomic_DNA"/>
</dbReference>
<evidence type="ECO:0000313" key="4">
    <source>
        <dbReference type="Proteomes" id="UP000010146"/>
    </source>
</evidence>
<feature type="transmembrane region" description="Helical" evidence="1">
    <location>
        <begin position="9"/>
        <end position="26"/>
    </location>
</feature>
<keyword evidence="3" id="KW-0378">Hydrolase</keyword>
<dbReference type="InterPro" id="IPR003675">
    <property type="entry name" value="Rce1/LyrA-like_dom"/>
</dbReference>
<evidence type="ECO:0000256" key="1">
    <source>
        <dbReference type="SAM" id="Phobius"/>
    </source>
</evidence>
<gene>
    <name evidence="3" type="ORF">CDSM653_02314</name>
</gene>